<dbReference type="EMBL" id="JAUEPR010000017">
    <property type="protein sequence ID" value="KAK0477452.1"/>
    <property type="molecule type" value="Genomic_DNA"/>
</dbReference>
<comment type="caution">
    <text evidence="1">The sequence shown here is derived from an EMBL/GenBank/DDBJ whole genome shotgun (WGS) entry which is preliminary data.</text>
</comment>
<evidence type="ECO:0000313" key="2">
    <source>
        <dbReference type="Proteomes" id="UP001175227"/>
    </source>
</evidence>
<dbReference type="Proteomes" id="UP001175227">
    <property type="component" value="Unassembled WGS sequence"/>
</dbReference>
<protein>
    <submittedName>
        <fullName evidence="1">Uncharacterized protein</fullName>
    </submittedName>
</protein>
<name>A0AA39P4I6_9AGAR</name>
<reference evidence="1" key="1">
    <citation type="submission" date="2023-06" db="EMBL/GenBank/DDBJ databases">
        <authorList>
            <consortium name="Lawrence Berkeley National Laboratory"/>
            <person name="Ahrendt S."/>
            <person name="Sahu N."/>
            <person name="Indic B."/>
            <person name="Wong-Bajracharya J."/>
            <person name="Merenyi Z."/>
            <person name="Ke H.-M."/>
            <person name="Monk M."/>
            <person name="Kocsube S."/>
            <person name="Drula E."/>
            <person name="Lipzen A."/>
            <person name="Balint B."/>
            <person name="Henrissat B."/>
            <person name="Andreopoulos B."/>
            <person name="Martin F.M."/>
            <person name="Harder C.B."/>
            <person name="Rigling D."/>
            <person name="Ford K.L."/>
            <person name="Foster G.D."/>
            <person name="Pangilinan J."/>
            <person name="Papanicolaou A."/>
            <person name="Barry K."/>
            <person name="LaButti K."/>
            <person name="Viragh M."/>
            <person name="Koriabine M."/>
            <person name="Yan M."/>
            <person name="Riley R."/>
            <person name="Champramary S."/>
            <person name="Plett K.L."/>
            <person name="Tsai I.J."/>
            <person name="Slot J."/>
            <person name="Sipos G."/>
            <person name="Plett J."/>
            <person name="Nagy L.G."/>
            <person name="Grigoriev I.V."/>
        </authorList>
    </citation>
    <scope>NUCLEOTIDE SEQUENCE</scope>
    <source>
        <strain evidence="1">ICMP 16352</strain>
    </source>
</reference>
<proteinExistence type="predicted"/>
<evidence type="ECO:0000313" key="1">
    <source>
        <dbReference type="EMBL" id="KAK0477452.1"/>
    </source>
</evidence>
<accession>A0AA39P4I6</accession>
<sequence>MTLSRGPNLTAPHVQYLSCLRLCERTQSDPDLPLFKLPIRADFLELDTSSLIRGPGLWAEDRRSAFEHRCRVILGRSMNLAVGDDASIVGANRVEQLKVYAVMFLERLKSLPMTFPRLCLCVTEMQRLVLEVEAISTFFSTIQSKQLHRAGVPIWVLRPLNDVMHTRIDKVVEMSTVSGRIHLGTCPLRLPSIYVGSGTDEGKYDTFDQFTRSHLERGASKVSLHTGVFSPYNQGNRSRKGHLKPGSPNQFEVITHALLPGIRTTWKDGLLGVNVDKACVDVPAAPFAFPRPDLFMTISDSGKRMSVLSTWLQSSARPPGHADILILPWESQPPNVAGHPEL</sequence>
<gene>
    <name evidence="1" type="ORF">IW261DRAFT_1634786</name>
</gene>
<dbReference type="AlphaFoldDB" id="A0AA39P4I6"/>
<organism evidence="1 2">
    <name type="scientific">Armillaria novae-zelandiae</name>
    <dbReference type="NCBI Taxonomy" id="153914"/>
    <lineage>
        <taxon>Eukaryota</taxon>
        <taxon>Fungi</taxon>
        <taxon>Dikarya</taxon>
        <taxon>Basidiomycota</taxon>
        <taxon>Agaricomycotina</taxon>
        <taxon>Agaricomycetes</taxon>
        <taxon>Agaricomycetidae</taxon>
        <taxon>Agaricales</taxon>
        <taxon>Marasmiineae</taxon>
        <taxon>Physalacriaceae</taxon>
        <taxon>Armillaria</taxon>
    </lineage>
</organism>
<keyword evidence="2" id="KW-1185">Reference proteome</keyword>